<evidence type="ECO:0000256" key="3">
    <source>
        <dbReference type="ARBA" id="ARBA00022575"/>
    </source>
</evidence>
<keyword evidence="5" id="KW-0288">FMN</keyword>
<dbReference type="PANTHER" id="PTHR42747:SF3">
    <property type="entry name" value="NITRONATE MONOOXYGENASE-RELATED"/>
    <property type="match status" value="1"/>
</dbReference>
<organism evidence="10 11">
    <name type="scientific">Shewanella cutis</name>
    <dbReference type="NCBI Taxonomy" id="2766780"/>
    <lineage>
        <taxon>Bacteria</taxon>
        <taxon>Pseudomonadati</taxon>
        <taxon>Pseudomonadota</taxon>
        <taxon>Gammaproteobacteria</taxon>
        <taxon>Alteromonadales</taxon>
        <taxon>Shewanellaceae</taxon>
        <taxon>Shewanella</taxon>
    </lineage>
</organism>
<dbReference type="EMBL" id="JACSDI010000014">
    <property type="protein sequence ID" value="MCG9965446.1"/>
    <property type="molecule type" value="Genomic_DNA"/>
</dbReference>
<dbReference type="CDD" id="cd04730">
    <property type="entry name" value="NPD_like"/>
    <property type="match status" value="1"/>
</dbReference>
<dbReference type="Proteomes" id="UP000829384">
    <property type="component" value="Unassembled WGS sequence"/>
</dbReference>
<evidence type="ECO:0000256" key="2">
    <source>
        <dbReference type="ARBA" id="ARBA00009881"/>
    </source>
</evidence>
<evidence type="ECO:0000256" key="9">
    <source>
        <dbReference type="ARBA" id="ARBA00049401"/>
    </source>
</evidence>
<dbReference type="PANTHER" id="PTHR42747">
    <property type="entry name" value="NITRONATE MONOOXYGENASE-RELATED"/>
    <property type="match status" value="1"/>
</dbReference>
<dbReference type="Gene3D" id="3.20.20.70">
    <property type="entry name" value="Aldolase class I"/>
    <property type="match status" value="1"/>
</dbReference>
<comment type="similarity">
    <text evidence="2">Belongs to the nitronate monooxygenase family. NMO class I subfamily.</text>
</comment>
<comment type="cofactor">
    <cofactor evidence="1">
        <name>FMN</name>
        <dbReference type="ChEBI" id="CHEBI:58210"/>
    </cofactor>
</comment>
<dbReference type="InterPro" id="IPR004136">
    <property type="entry name" value="NMO"/>
</dbReference>
<keyword evidence="11" id="KW-1185">Reference proteome</keyword>
<evidence type="ECO:0000256" key="4">
    <source>
        <dbReference type="ARBA" id="ARBA00022630"/>
    </source>
</evidence>
<comment type="catalytic activity">
    <reaction evidence="9">
        <text>3 propionate 3-nitronate + 3 O2 + H2O = 3 3-oxopropanoate + 2 nitrate + nitrite + H2O2 + 3 H(+)</text>
        <dbReference type="Rhea" id="RHEA:57332"/>
        <dbReference type="ChEBI" id="CHEBI:15377"/>
        <dbReference type="ChEBI" id="CHEBI:15378"/>
        <dbReference type="ChEBI" id="CHEBI:15379"/>
        <dbReference type="ChEBI" id="CHEBI:16240"/>
        <dbReference type="ChEBI" id="CHEBI:16301"/>
        <dbReference type="ChEBI" id="CHEBI:17632"/>
        <dbReference type="ChEBI" id="CHEBI:33190"/>
        <dbReference type="ChEBI" id="CHEBI:136067"/>
    </reaction>
</comment>
<evidence type="ECO:0000256" key="1">
    <source>
        <dbReference type="ARBA" id="ARBA00001917"/>
    </source>
</evidence>
<dbReference type="SUPFAM" id="SSF51412">
    <property type="entry name" value="Inosine monophosphate dehydrogenase (IMPDH)"/>
    <property type="match status" value="1"/>
</dbReference>
<evidence type="ECO:0000256" key="6">
    <source>
        <dbReference type="ARBA" id="ARBA00023002"/>
    </source>
</evidence>
<evidence type="ECO:0000256" key="7">
    <source>
        <dbReference type="ARBA" id="ARBA00023033"/>
    </source>
</evidence>
<evidence type="ECO:0000256" key="8">
    <source>
        <dbReference type="ARBA" id="ARBA00031155"/>
    </source>
</evidence>
<keyword evidence="7 10" id="KW-0503">Monooxygenase</keyword>
<gene>
    <name evidence="10" type="ORF">H9J30_16195</name>
</gene>
<proteinExistence type="inferred from homology"/>
<dbReference type="Pfam" id="PF03060">
    <property type="entry name" value="NMO"/>
    <property type="match status" value="1"/>
</dbReference>
<dbReference type="RefSeq" id="WP_240131944.1">
    <property type="nucleotide sequence ID" value="NZ_JACSDI010000014.1"/>
</dbReference>
<evidence type="ECO:0000256" key="5">
    <source>
        <dbReference type="ARBA" id="ARBA00022643"/>
    </source>
</evidence>
<protein>
    <recommendedName>
        <fullName evidence="8">Propionate 3-nitronate monooxygenase</fullName>
    </recommendedName>
</protein>
<keyword evidence="4" id="KW-0285">Flavoprotein</keyword>
<keyword evidence="3" id="KW-0216">Detoxification</keyword>
<name>A0ABS9R145_9GAMM</name>
<dbReference type="GO" id="GO:0004497">
    <property type="term" value="F:monooxygenase activity"/>
    <property type="evidence" value="ECO:0007669"/>
    <property type="project" value="UniProtKB-KW"/>
</dbReference>
<evidence type="ECO:0000313" key="11">
    <source>
        <dbReference type="Proteomes" id="UP000829384"/>
    </source>
</evidence>
<reference evidence="10 11" key="1">
    <citation type="submission" date="2020-08" db="EMBL/GenBank/DDBJ databases">
        <title>Whole genome sequence of Shewanella sp strain PS-2.</title>
        <authorList>
            <person name="Das S.K."/>
        </authorList>
    </citation>
    <scope>NUCLEOTIDE SEQUENCE [LARGE SCALE GENOMIC DNA]</scope>
    <source>
        <strain evidence="10 11">PS-2</strain>
    </source>
</reference>
<evidence type="ECO:0000313" key="10">
    <source>
        <dbReference type="EMBL" id="MCG9965446.1"/>
    </source>
</evidence>
<accession>A0ABS9R145</accession>
<comment type="caution">
    <text evidence="10">The sequence shown here is derived from an EMBL/GenBank/DDBJ whole genome shotgun (WGS) entry which is preliminary data.</text>
</comment>
<sequence>MPCRLTRLFGIEFPIIQAPMAGVQGSALAIAVSEVGGLGSLPCAMLSLEALEAELTAIRAQTAKPINVNFFCHREPVAPAAKQAAWLEQLAPYFVEFNLDPNAQPAGAQRTPYSKAQAEVLAKFKPEVVSFHFGLPDEALLLEIKSWGSKVISTATTVEEALWLEVRGADAIIAQGLEAGGHRGHFLSEDLTEQLGTFSLLPQVIAAVEIPVIAAGGIVDAITVRAAMAMGASAVQVGTAYLLCPECNTSAIHREALQSEAAQHTALTNLFSGRPARGIVNRFMAEMGPINDAVPDFPLASSAVAGLRAVAEQLGFGDFSPLWCGQNASGCRAIPAADLTRSFVLSLPSSCVEPQEKSG</sequence>
<dbReference type="InterPro" id="IPR013785">
    <property type="entry name" value="Aldolase_TIM"/>
</dbReference>
<keyword evidence="6" id="KW-0560">Oxidoreductase</keyword>